<proteinExistence type="predicted"/>
<dbReference type="CDD" id="cd02947">
    <property type="entry name" value="TRX_family"/>
    <property type="match status" value="1"/>
</dbReference>
<dbReference type="SUPFAM" id="SSF52833">
    <property type="entry name" value="Thioredoxin-like"/>
    <property type="match status" value="1"/>
</dbReference>
<accession>A0A9E5MK07</accession>
<reference evidence="1 2" key="1">
    <citation type="submission" date="2019-06" db="EMBL/GenBank/DDBJ databases">
        <authorList>
            <person name="De-Chao Zhang Q."/>
        </authorList>
    </citation>
    <scope>NUCLEOTIDE SEQUENCE [LARGE SCALE GENOMIC DNA]</scope>
    <source>
        <strain evidence="1 2">KN1116</strain>
    </source>
</reference>
<keyword evidence="2" id="KW-1185">Reference proteome</keyword>
<reference evidence="1 2" key="2">
    <citation type="submission" date="2020-03" db="EMBL/GenBank/DDBJ databases">
        <title>Chryseoglobus sp. isolated from a deep-sea seamount.</title>
        <authorList>
            <person name="Zhang D.-C."/>
        </authorList>
    </citation>
    <scope>NUCLEOTIDE SEQUENCE [LARGE SCALE GENOMIC DNA]</scope>
    <source>
        <strain evidence="1 2">KN1116</strain>
    </source>
</reference>
<dbReference type="Proteomes" id="UP000818266">
    <property type="component" value="Unassembled WGS sequence"/>
</dbReference>
<protein>
    <submittedName>
        <fullName evidence="1">Thioredoxin family protein</fullName>
    </submittedName>
</protein>
<evidence type="ECO:0000313" key="2">
    <source>
        <dbReference type="Proteomes" id="UP000818266"/>
    </source>
</evidence>
<sequence>MRLELYTSAFCEPCHRAREVVAEAARLVPSLRWDELDVAHHPERAEARGVTRTPTVVVLDDGGAVVVQAEGVPPLPRLLAALASAAD</sequence>
<dbReference type="InterPro" id="IPR036249">
    <property type="entry name" value="Thioredoxin-like_sf"/>
</dbReference>
<dbReference type="Gene3D" id="3.40.30.10">
    <property type="entry name" value="Glutaredoxin"/>
    <property type="match status" value="1"/>
</dbReference>
<dbReference type="AlphaFoldDB" id="A0A9E5MK07"/>
<organism evidence="1 2">
    <name type="scientific">Microcella pacifica</name>
    <dbReference type="NCBI Taxonomy" id="2591847"/>
    <lineage>
        <taxon>Bacteria</taxon>
        <taxon>Bacillati</taxon>
        <taxon>Actinomycetota</taxon>
        <taxon>Actinomycetes</taxon>
        <taxon>Micrococcales</taxon>
        <taxon>Microbacteriaceae</taxon>
        <taxon>Microcella</taxon>
    </lineage>
</organism>
<evidence type="ECO:0000313" key="1">
    <source>
        <dbReference type="EMBL" id="NHF62539.1"/>
    </source>
</evidence>
<dbReference type="RefSeq" id="WP_152583261.1">
    <property type="nucleotide sequence ID" value="NZ_VIKT02000005.1"/>
</dbReference>
<comment type="caution">
    <text evidence="1">The sequence shown here is derived from an EMBL/GenBank/DDBJ whole genome shotgun (WGS) entry which is preliminary data.</text>
</comment>
<name>A0A9E5MK07_9MICO</name>
<gene>
    <name evidence="1" type="ORF">FK219_004685</name>
</gene>
<dbReference type="EMBL" id="VIKT02000005">
    <property type="protein sequence ID" value="NHF62539.1"/>
    <property type="molecule type" value="Genomic_DNA"/>
</dbReference>